<sequence>MPDDPSGASAASVASAASSSPSNLGVDTFLREIISQVLPKGEISSAFSNRLVEYGVGSVRALACMSQQAKQGFLNEVKDKEPFKDLSPGVGSTYLDSLVKEAEAQLEYASHIEPSAPGSLGPFQLLPSARRSRTKDFSESVRRIGKKFGPIPHECMPSQKLIECLRGSPWTYVDISKFFHKDSFSGRRDGRLLRARIMPPFGSSVLTGFSPS</sequence>
<accession>A0A7J6KLQ7</accession>
<evidence type="ECO:0000313" key="2">
    <source>
        <dbReference type="EMBL" id="KAF4647894.1"/>
    </source>
</evidence>
<evidence type="ECO:0000313" key="3">
    <source>
        <dbReference type="Proteomes" id="UP000591131"/>
    </source>
</evidence>
<comment type="caution">
    <text evidence="2">The sequence shown here is derived from an EMBL/GenBank/DDBJ whole genome shotgun (WGS) entry which is preliminary data.</text>
</comment>
<reference evidence="2 3" key="1">
    <citation type="submission" date="2020-04" db="EMBL/GenBank/DDBJ databases">
        <title>Perkinsus chesapeaki whole genome sequence.</title>
        <authorList>
            <person name="Bogema D.R."/>
        </authorList>
    </citation>
    <scope>NUCLEOTIDE SEQUENCE [LARGE SCALE GENOMIC DNA]</scope>
    <source>
        <strain evidence="2">ATCC PRA-425</strain>
    </source>
</reference>
<gene>
    <name evidence="2" type="ORF">FOL47_004017</name>
</gene>
<evidence type="ECO:0000256" key="1">
    <source>
        <dbReference type="SAM" id="MobiDB-lite"/>
    </source>
</evidence>
<protein>
    <submittedName>
        <fullName evidence="2">Uncharacterized protein</fullName>
    </submittedName>
</protein>
<dbReference type="Proteomes" id="UP000591131">
    <property type="component" value="Unassembled WGS sequence"/>
</dbReference>
<organism evidence="2 3">
    <name type="scientific">Perkinsus chesapeaki</name>
    <name type="common">Clam parasite</name>
    <name type="synonym">Perkinsus andrewsi</name>
    <dbReference type="NCBI Taxonomy" id="330153"/>
    <lineage>
        <taxon>Eukaryota</taxon>
        <taxon>Sar</taxon>
        <taxon>Alveolata</taxon>
        <taxon>Perkinsozoa</taxon>
        <taxon>Perkinsea</taxon>
        <taxon>Perkinsida</taxon>
        <taxon>Perkinsidae</taxon>
        <taxon>Perkinsus</taxon>
    </lineage>
</organism>
<name>A0A7J6KLQ7_PERCH</name>
<dbReference type="EMBL" id="JAAPAO010002308">
    <property type="protein sequence ID" value="KAF4647894.1"/>
    <property type="molecule type" value="Genomic_DNA"/>
</dbReference>
<proteinExistence type="predicted"/>
<keyword evidence="3" id="KW-1185">Reference proteome</keyword>
<feature type="region of interest" description="Disordered" evidence="1">
    <location>
        <begin position="1"/>
        <end position="22"/>
    </location>
</feature>
<dbReference type="AlphaFoldDB" id="A0A7J6KLQ7"/>